<evidence type="ECO:0000256" key="5">
    <source>
        <dbReference type="ARBA" id="ARBA00022989"/>
    </source>
</evidence>
<keyword evidence="6 7" id="KW-0472">Membrane</keyword>
<keyword evidence="3" id="KW-1003">Cell membrane</keyword>
<evidence type="ECO:0000256" key="6">
    <source>
        <dbReference type="ARBA" id="ARBA00023136"/>
    </source>
</evidence>
<reference evidence="8 9" key="1">
    <citation type="submission" date="2023-07" db="EMBL/GenBank/DDBJ databases">
        <title>Genomic Encyclopedia of Type Strains, Phase IV (KMG-IV): sequencing the most valuable type-strain genomes for metagenomic binning, comparative biology and taxonomic classification.</title>
        <authorList>
            <person name="Goeker M."/>
        </authorList>
    </citation>
    <scope>NUCLEOTIDE SEQUENCE [LARGE SCALE GENOMIC DNA]</scope>
    <source>
        <strain evidence="8 9">DSM 16784</strain>
    </source>
</reference>
<comment type="similarity">
    <text evidence="2">Belongs to the VirD4/TraG family.</text>
</comment>
<dbReference type="InterPro" id="IPR027417">
    <property type="entry name" value="P-loop_NTPase"/>
</dbReference>
<evidence type="ECO:0000256" key="3">
    <source>
        <dbReference type="ARBA" id="ARBA00022475"/>
    </source>
</evidence>
<dbReference type="SUPFAM" id="SSF52540">
    <property type="entry name" value="P-loop containing nucleoside triphosphate hydrolases"/>
    <property type="match status" value="1"/>
</dbReference>
<dbReference type="CDD" id="cd01127">
    <property type="entry name" value="TrwB_TraG_TraD_VirD4"/>
    <property type="match status" value="2"/>
</dbReference>
<sequence>MRKILISLLTTVVLYFVLYYGILQLLYLTSNDSIQSISDVSLTLDTSYYAIGENYKIETIIKVFCVVFFVLLISKDFIFKTGKSKYEKNSYSKLLTRFQRKRGSVRTQYDDHGRITRNTLECLYDDLMKPITKLQNDICAHFHLPERKKWNSVPSIMDPSGDVRHHISGIPVAAYRKYYLFGPYNRINYLKDVIHALFVGMSGKGKTQTYVLPMIQSNIDAGEGMFVHDPKKEIHDTVREQLEEEGYKIIVLDFVNPEQSEGWNPLDYPYQKWKQAMKKAGTNDYHDADLSEAIELVLDISKTVSFQEDAQNPFWHEGAGDMIAGGAFFAMEEGIDDMVNFSTINYLYQLGTGENNNILKQYLEKFRKPDDQSSLKMDTFFSSEGVTRAGLKSTFKNKISLLTATPAIQSLLAKSTFSFDDIFNKKTAVFMVTHDEKSTYYPLVTMFIKQLYEAGIKITRDNPESKKLKVPFNMYIDEMGLLPEIKDIEAIYGAGRSRGVRIYAFFQSIAQMVQKYETEGAKIIEDNSTHVIYLGSKLQEVADYFEQMAGNELYYEAKEMKWKERPVITSGKLKKFERGRSLVTAVEWDPYISKLPPYDEYVFARKERKYVIPIHKEKAKWFNIKEAYEQKQKTSFESKGAGMIKFDQLDRELADPFN</sequence>
<protein>
    <submittedName>
        <fullName evidence="8">Type IV secretory pathway TraG/TraD family ATPase VirD4</fullName>
    </submittedName>
</protein>
<comment type="subcellular location">
    <subcellularLocation>
        <location evidence="1">Cell membrane</location>
        <topology evidence="1">Multi-pass membrane protein</topology>
    </subcellularLocation>
</comment>
<evidence type="ECO:0000313" key="9">
    <source>
        <dbReference type="Proteomes" id="UP001230220"/>
    </source>
</evidence>
<organism evidence="8 9">
    <name type="scientific">Breznakia pachnodae</name>
    <dbReference type="NCBI Taxonomy" id="265178"/>
    <lineage>
        <taxon>Bacteria</taxon>
        <taxon>Bacillati</taxon>
        <taxon>Bacillota</taxon>
        <taxon>Erysipelotrichia</taxon>
        <taxon>Erysipelotrichales</taxon>
        <taxon>Erysipelotrichaceae</taxon>
        <taxon>Breznakia</taxon>
    </lineage>
</organism>
<evidence type="ECO:0000256" key="1">
    <source>
        <dbReference type="ARBA" id="ARBA00004651"/>
    </source>
</evidence>
<dbReference type="InterPro" id="IPR003688">
    <property type="entry name" value="TraG/VirD4"/>
</dbReference>
<evidence type="ECO:0000256" key="7">
    <source>
        <dbReference type="SAM" id="Phobius"/>
    </source>
</evidence>
<name>A0ABU0E8M7_9FIRM</name>
<dbReference type="InterPro" id="IPR051539">
    <property type="entry name" value="T4SS-coupling_protein"/>
</dbReference>
<dbReference type="PANTHER" id="PTHR37937">
    <property type="entry name" value="CONJUGATIVE TRANSFER: DNA TRANSPORT"/>
    <property type="match status" value="1"/>
</dbReference>
<gene>
    <name evidence="8" type="ORF">J2S15_004017</name>
</gene>
<dbReference type="PANTHER" id="PTHR37937:SF1">
    <property type="entry name" value="CONJUGATIVE TRANSFER: DNA TRANSPORT"/>
    <property type="match status" value="1"/>
</dbReference>
<dbReference type="EMBL" id="JAUSUR010000010">
    <property type="protein sequence ID" value="MDQ0363256.1"/>
    <property type="molecule type" value="Genomic_DNA"/>
</dbReference>
<evidence type="ECO:0000256" key="4">
    <source>
        <dbReference type="ARBA" id="ARBA00022692"/>
    </source>
</evidence>
<proteinExistence type="inferred from homology"/>
<dbReference type="RefSeq" id="WP_307412105.1">
    <property type="nucleotide sequence ID" value="NZ_JAUSUR010000010.1"/>
</dbReference>
<evidence type="ECO:0000313" key="8">
    <source>
        <dbReference type="EMBL" id="MDQ0363256.1"/>
    </source>
</evidence>
<keyword evidence="5 7" id="KW-1133">Transmembrane helix</keyword>
<feature type="transmembrane region" description="Helical" evidence="7">
    <location>
        <begin position="5"/>
        <end position="27"/>
    </location>
</feature>
<keyword evidence="4 7" id="KW-0812">Transmembrane</keyword>
<dbReference type="Gene3D" id="3.40.50.300">
    <property type="entry name" value="P-loop containing nucleotide triphosphate hydrolases"/>
    <property type="match status" value="2"/>
</dbReference>
<keyword evidence="9" id="KW-1185">Reference proteome</keyword>
<accession>A0ABU0E8M7</accession>
<evidence type="ECO:0000256" key="2">
    <source>
        <dbReference type="ARBA" id="ARBA00008806"/>
    </source>
</evidence>
<dbReference type="Proteomes" id="UP001230220">
    <property type="component" value="Unassembled WGS sequence"/>
</dbReference>
<dbReference type="Pfam" id="PF02534">
    <property type="entry name" value="T4SS-DNA_transf"/>
    <property type="match status" value="1"/>
</dbReference>
<comment type="caution">
    <text evidence="8">The sequence shown here is derived from an EMBL/GenBank/DDBJ whole genome shotgun (WGS) entry which is preliminary data.</text>
</comment>